<feature type="compositionally biased region" description="Polar residues" evidence="1">
    <location>
        <begin position="71"/>
        <end position="93"/>
    </location>
</feature>
<proteinExistence type="predicted"/>
<name>A0A6C0J3H1_9ZZZZ</name>
<organism evidence="3">
    <name type="scientific">viral metagenome</name>
    <dbReference type="NCBI Taxonomy" id="1070528"/>
    <lineage>
        <taxon>unclassified sequences</taxon>
        <taxon>metagenomes</taxon>
        <taxon>organismal metagenomes</taxon>
    </lineage>
</organism>
<feature type="transmembrane region" description="Helical" evidence="2">
    <location>
        <begin position="6"/>
        <end position="23"/>
    </location>
</feature>
<protein>
    <submittedName>
        <fullName evidence="3">Uncharacterized protein</fullName>
    </submittedName>
</protein>
<evidence type="ECO:0000256" key="1">
    <source>
        <dbReference type="SAM" id="MobiDB-lite"/>
    </source>
</evidence>
<evidence type="ECO:0000256" key="2">
    <source>
        <dbReference type="SAM" id="Phobius"/>
    </source>
</evidence>
<dbReference type="EMBL" id="MN740318">
    <property type="protein sequence ID" value="QHT99872.1"/>
    <property type="molecule type" value="Genomic_DNA"/>
</dbReference>
<keyword evidence="2" id="KW-1133">Transmembrane helix</keyword>
<evidence type="ECO:0000313" key="3">
    <source>
        <dbReference type="EMBL" id="QHT99872.1"/>
    </source>
</evidence>
<keyword evidence="2" id="KW-0812">Transmembrane</keyword>
<sequence>MKKTSLTTYAFLGLAVLVMIYVLSPKQTMGTVSTRCPPGLSYCPEVGCVSDSNMEKCGSFKAKKAFDVTEHFTQPPQPKGTTTCPDGSRTQDGQCLMGWA</sequence>
<dbReference type="AlphaFoldDB" id="A0A6C0J3H1"/>
<keyword evidence="2" id="KW-0472">Membrane</keyword>
<reference evidence="3" key="1">
    <citation type="journal article" date="2020" name="Nature">
        <title>Giant virus diversity and host interactions through global metagenomics.</title>
        <authorList>
            <person name="Schulz F."/>
            <person name="Roux S."/>
            <person name="Paez-Espino D."/>
            <person name="Jungbluth S."/>
            <person name="Walsh D.A."/>
            <person name="Denef V.J."/>
            <person name="McMahon K.D."/>
            <person name="Konstantinidis K.T."/>
            <person name="Eloe-Fadrosh E.A."/>
            <person name="Kyrpides N.C."/>
            <person name="Woyke T."/>
        </authorList>
    </citation>
    <scope>NUCLEOTIDE SEQUENCE</scope>
    <source>
        <strain evidence="3">GVMAG-M-3300025778-1</strain>
    </source>
</reference>
<accession>A0A6C0J3H1</accession>
<feature type="region of interest" description="Disordered" evidence="1">
    <location>
        <begin position="71"/>
        <end position="100"/>
    </location>
</feature>